<reference evidence="5 6" key="1">
    <citation type="journal article" date="2019" name="Nat. Commun.">
        <title>The antimicrobial potential of Streptomyces from insect microbiomes.</title>
        <authorList>
            <person name="Chevrette M.G."/>
            <person name="Carlson C.M."/>
            <person name="Ortega H.E."/>
            <person name="Thomas C."/>
            <person name="Ananiev G.E."/>
            <person name="Barns K.J."/>
            <person name="Book A.J."/>
            <person name="Cagnazzo J."/>
            <person name="Carlos C."/>
            <person name="Flanigan W."/>
            <person name="Grubbs K.J."/>
            <person name="Horn H.A."/>
            <person name="Hoffmann F.M."/>
            <person name="Klassen J.L."/>
            <person name="Knack J.J."/>
            <person name="Lewin G.R."/>
            <person name="McDonald B.R."/>
            <person name="Muller L."/>
            <person name="Melo W.G.P."/>
            <person name="Pinto-Tomas A.A."/>
            <person name="Schmitz A."/>
            <person name="Wendt-Pienkowski E."/>
            <person name="Wildman S."/>
            <person name="Zhao M."/>
            <person name="Zhang F."/>
            <person name="Bugni T.S."/>
            <person name="Andes D.R."/>
            <person name="Pupo M.T."/>
            <person name="Currie C.R."/>
        </authorList>
    </citation>
    <scope>NUCLEOTIDE SEQUENCE [LARGE SCALE GENOMIC DNA]</scope>
    <source>
        <strain evidence="5 6">SID5840</strain>
    </source>
</reference>
<evidence type="ECO:0000256" key="2">
    <source>
        <dbReference type="ARBA" id="ARBA00022692"/>
    </source>
</evidence>
<dbReference type="Gene3D" id="1.10.357.140">
    <property type="entry name" value="UbiA prenyltransferase"/>
    <property type="match status" value="1"/>
</dbReference>
<dbReference type="NCBIfam" id="NF045897">
    <property type="entry name" value="SCO3242_trans"/>
    <property type="match status" value="1"/>
</dbReference>
<comment type="caution">
    <text evidence="5">The sequence shown here is derived from an EMBL/GenBank/DDBJ whole genome shotgun (WGS) entry which is preliminary data.</text>
</comment>
<sequence length="293" mass="29273">MNRRLRSLARLVRLPAALTVLGDGLTGAAATGRSRDPRVLALPLSSVCLYWAGMALNDYADRDLDAVERPERPIPSGEVAPGEALAVACGLTAAGVGVAALSGGRRAALVASALAATVWTYDLVLKPTPWAPLGMAAARGLDVLLGAGDRTADAARPALAMAVHTLGVTALSRGEVHGTRPEVAAGSLACTLLSTAVAALPSAKGHDASRGTVEGLGAALFAGVYAVSVGSAQGRALVDPTAGRAREATGTGIRGMIPLQAALLARYGAPRTACALAVAAPLAARAARTAVVT</sequence>
<evidence type="ECO:0000256" key="4">
    <source>
        <dbReference type="ARBA" id="ARBA00023136"/>
    </source>
</evidence>
<keyword evidence="3" id="KW-1133">Transmembrane helix</keyword>
<keyword evidence="5" id="KW-0808">Transferase</keyword>
<accession>A0A7K2IQL4</accession>
<dbReference type="Pfam" id="PF01040">
    <property type="entry name" value="UbiA"/>
    <property type="match status" value="1"/>
</dbReference>
<evidence type="ECO:0000256" key="3">
    <source>
        <dbReference type="ARBA" id="ARBA00022989"/>
    </source>
</evidence>
<dbReference type="PANTHER" id="PTHR42723">
    <property type="entry name" value="CHLOROPHYLL SYNTHASE"/>
    <property type="match status" value="1"/>
</dbReference>
<dbReference type="RefSeq" id="WP_161110655.1">
    <property type="nucleotide sequence ID" value="NZ_WWHY01000001.1"/>
</dbReference>
<keyword evidence="2" id="KW-0812">Transmembrane</keyword>
<evidence type="ECO:0000313" key="6">
    <source>
        <dbReference type="Proteomes" id="UP000467124"/>
    </source>
</evidence>
<dbReference type="AlphaFoldDB" id="A0A7K2IQL4"/>
<dbReference type="InterPro" id="IPR044878">
    <property type="entry name" value="UbiA_sf"/>
</dbReference>
<dbReference type="PANTHER" id="PTHR42723:SF1">
    <property type="entry name" value="CHLOROPHYLL SYNTHASE, CHLOROPLASTIC"/>
    <property type="match status" value="1"/>
</dbReference>
<dbReference type="Proteomes" id="UP000467124">
    <property type="component" value="Unassembled WGS sequence"/>
</dbReference>
<dbReference type="CDD" id="cd13964">
    <property type="entry name" value="PT_UbiA_1"/>
    <property type="match status" value="1"/>
</dbReference>
<protein>
    <submittedName>
        <fullName evidence="5">4-hydroxybenzoate polyprenyltransferase</fullName>
    </submittedName>
</protein>
<evidence type="ECO:0000256" key="1">
    <source>
        <dbReference type="ARBA" id="ARBA00004141"/>
    </source>
</evidence>
<proteinExistence type="predicted"/>
<gene>
    <name evidence="5" type="ORF">GTW20_08205</name>
</gene>
<name>A0A7K2IQL4_9ACTN</name>
<dbReference type="GO" id="GO:0016765">
    <property type="term" value="F:transferase activity, transferring alkyl or aryl (other than methyl) groups"/>
    <property type="evidence" value="ECO:0007669"/>
    <property type="project" value="InterPro"/>
</dbReference>
<organism evidence="5 6">
    <name type="scientific">Nocardiopsis alba</name>
    <dbReference type="NCBI Taxonomy" id="53437"/>
    <lineage>
        <taxon>Bacteria</taxon>
        <taxon>Bacillati</taxon>
        <taxon>Actinomycetota</taxon>
        <taxon>Actinomycetes</taxon>
        <taxon>Streptosporangiales</taxon>
        <taxon>Nocardiopsidaceae</taxon>
        <taxon>Nocardiopsis</taxon>
    </lineage>
</organism>
<evidence type="ECO:0000313" key="5">
    <source>
        <dbReference type="EMBL" id="MYR32251.1"/>
    </source>
</evidence>
<dbReference type="InterPro" id="IPR000537">
    <property type="entry name" value="UbiA_prenyltransferase"/>
</dbReference>
<dbReference type="EMBL" id="WWHY01000001">
    <property type="protein sequence ID" value="MYR32251.1"/>
    <property type="molecule type" value="Genomic_DNA"/>
</dbReference>
<dbReference type="InterPro" id="IPR050475">
    <property type="entry name" value="Prenyltransferase_related"/>
</dbReference>
<keyword evidence="4" id="KW-0472">Membrane</keyword>
<comment type="subcellular location">
    <subcellularLocation>
        <location evidence="1">Membrane</location>
        <topology evidence="1">Multi-pass membrane protein</topology>
    </subcellularLocation>
</comment>
<dbReference type="GO" id="GO:0016020">
    <property type="term" value="C:membrane"/>
    <property type="evidence" value="ECO:0007669"/>
    <property type="project" value="UniProtKB-SubCell"/>
</dbReference>